<dbReference type="AlphaFoldDB" id="A0A2P5EPH1"/>
<feature type="region of interest" description="Disordered" evidence="1">
    <location>
        <begin position="32"/>
        <end position="69"/>
    </location>
</feature>
<evidence type="ECO:0000313" key="3">
    <source>
        <dbReference type="Proteomes" id="UP000237000"/>
    </source>
</evidence>
<dbReference type="OrthoDB" id="10377751at2759"/>
<comment type="caution">
    <text evidence="2">The sequence shown here is derived from an EMBL/GenBank/DDBJ whole genome shotgun (WGS) entry which is preliminary data.</text>
</comment>
<accession>A0A2P5EPH1</accession>
<sequence length="81" mass="8614">VHREGAPTDSLIHLSSFCFSCATASVLSERLRPIRQSPPLPIPTESASESGDSSSLSSSRLNFYPDSAPGMVVSDHQIARA</sequence>
<keyword evidence="3" id="KW-1185">Reference proteome</keyword>
<gene>
    <name evidence="2" type="ORF">TorRG33x02_168570</name>
</gene>
<protein>
    <submittedName>
        <fullName evidence="2">Uncharacterized protein</fullName>
    </submittedName>
</protein>
<proteinExistence type="predicted"/>
<evidence type="ECO:0000313" key="2">
    <source>
        <dbReference type="EMBL" id="PON87365.1"/>
    </source>
</evidence>
<dbReference type="EMBL" id="JXTC01000118">
    <property type="protein sequence ID" value="PON87365.1"/>
    <property type="molecule type" value="Genomic_DNA"/>
</dbReference>
<dbReference type="InParanoid" id="A0A2P5EPH1"/>
<name>A0A2P5EPH1_TREOI</name>
<dbReference type="Proteomes" id="UP000237000">
    <property type="component" value="Unassembled WGS sequence"/>
</dbReference>
<organism evidence="2 3">
    <name type="scientific">Trema orientale</name>
    <name type="common">Charcoal tree</name>
    <name type="synonym">Celtis orientalis</name>
    <dbReference type="NCBI Taxonomy" id="63057"/>
    <lineage>
        <taxon>Eukaryota</taxon>
        <taxon>Viridiplantae</taxon>
        <taxon>Streptophyta</taxon>
        <taxon>Embryophyta</taxon>
        <taxon>Tracheophyta</taxon>
        <taxon>Spermatophyta</taxon>
        <taxon>Magnoliopsida</taxon>
        <taxon>eudicotyledons</taxon>
        <taxon>Gunneridae</taxon>
        <taxon>Pentapetalae</taxon>
        <taxon>rosids</taxon>
        <taxon>fabids</taxon>
        <taxon>Rosales</taxon>
        <taxon>Cannabaceae</taxon>
        <taxon>Trema</taxon>
    </lineage>
</organism>
<feature type="non-terminal residue" evidence="2">
    <location>
        <position position="1"/>
    </location>
</feature>
<evidence type="ECO:0000256" key="1">
    <source>
        <dbReference type="SAM" id="MobiDB-lite"/>
    </source>
</evidence>
<feature type="compositionally biased region" description="Low complexity" evidence="1">
    <location>
        <begin position="46"/>
        <end position="59"/>
    </location>
</feature>
<reference evidence="3" key="1">
    <citation type="submission" date="2016-06" db="EMBL/GenBank/DDBJ databases">
        <title>Parallel loss of symbiosis genes in relatives of nitrogen-fixing non-legume Parasponia.</title>
        <authorList>
            <person name="Van Velzen R."/>
            <person name="Holmer R."/>
            <person name="Bu F."/>
            <person name="Rutten L."/>
            <person name="Van Zeijl A."/>
            <person name="Liu W."/>
            <person name="Santuari L."/>
            <person name="Cao Q."/>
            <person name="Sharma T."/>
            <person name="Shen D."/>
            <person name="Roswanjaya Y."/>
            <person name="Wardhani T."/>
            <person name="Kalhor M.S."/>
            <person name="Jansen J."/>
            <person name="Van den Hoogen J."/>
            <person name="Gungor B."/>
            <person name="Hartog M."/>
            <person name="Hontelez J."/>
            <person name="Verver J."/>
            <person name="Yang W.-C."/>
            <person name="Schijlen E."/>
            <person name="Repin R."/>
            <person name="Schilthuizen M."/>
            <person name="Schranz E."/>
            <person name="Heidstra R."/>
            <person name="Miyata K."/>
            <person name="Fedorova E."/>
            <person name="Kohlen W."/>
            <person name="Bisseling T."/>
            <person name="Smit S."/>
            <person name="Geurts R."/>
        </authorList>
    </citation>
    <scope>NUCLEOTIDE SEQUENCE [LARGE SCALE GENOMIC DNA]</scope>
    <source>
        <strain evidence="3">cv. RG33-2</strain>
    </source>
</reference>